<dbReference type="Proteomes" id="UP000023758">
    <property type="component" value="Unassembled WGS sequence"/>
</dbReference>
<protein>
    <submittedName>
        <fullName evidence="2">Uncharacterized protein</fullName>
    </submittedName>
</protein>
<accession>A0A022WAF8</accession>
<dbReference type="HOGENOM" id="CLU_2211856_0_0_1"/>
<evidence type="ECO:0000256" key="1">
    <source>
        <dbReference type="SAM" id="MobiDB-lite"/>
    </source>
</evidence>
<feature type="compositionally biased region" description="Polar residues" evidence="1">
    <location>
        <begin position="83"/>
        <end position="94"/>
    </location>
</feature>
<feature type="region of interest" description="Disordered" evidence="1">
    <location>
        <begin position="30"/>
        <end position="68"/>
    </location>
</feature>
<feature type="region of interest" description="Disordered" evidence="1">
    <location>
        <begin position="83"/>
        <end position="107"/>
    </location>
</feature>
<dbReference type="AlphaFoldDB" id="A0A022WAF8"/>
<gene>
    <name evidence="2" type="ORF">H103_02137</name>
</gene>
<organism evidence="2">
    <name type="scientific">Trichophyton rubrum CBS 288.86</name>
    <dbReference type="NCBI Taxonomy" id="1215330"/>
    <lineage>
        <taxon>Eukaryota</taxon>
        <taxon>Fungi</taxon>
        <taxon>Dikarya</taxon>
        <taxon>Ascomycota</taxon>
        <taxon>Pezizomycotina</taxon>
        <taxon>Eurotiomycetes</taxon>
        <taxon>Eurotiomycetidae</taxon>
        <taxon>Onygenales</taxon>
        <taxon>Arthrodermataceae</taxon>
        <taxon>Trichophyton</taxon>
    </lineage>
</organism>
<reference evidence="2" key="1">
    <citation type="submission" date="2014-02" db="EMBL/GenBank/DDBJ databases">
        <title>The Genome Sequence of Trichophyton rubrum (morphotype fischeri) CBS 288.86.</title>
        <authorList>
            <consortium name="The Broad Institute Genomics Platform"/>
            <person name="Cuomo C.A."/>
            <person name="White T.C."/>
            <person name="Graser Y."/>
            <person name="Martinez-Rossi N."/>
            <person name="Heitman J."/>
            <person name="Young S.K."/>
            <person name="Zeng Q."/>
            <person name="Gargeya S."/>
            <person name="Abouelleil A."/>
            <person name="Alvarado L."/>
            <person name="Chapman S.B."/>
            <person name="Gainer-Dewar J."/>
            <person name="Goldberg J."/>
            <person name="Griggs A."/>
            <person name="Gujja S."/>
            <person name="Hansen M."/>
            <person name="Howarth C."/>
            <person name="Imamovic A."/>
            <person name="Larimer J."/>
            <person name="Martinez D."/>
            <person name="Murphy C."/>
            <person name="Pearson M.D."/>
            <person name="Persinoti G."/>
            <person name="Poon T."/>
            <person name="Priest M."/>
            <person name="Roberts A.D."/>
            <person name="Saif S."/>
            <person name="Shea T.D."/>
            <person name="Sykes S.N."/>
            <person name="Wortman J."/>
            <person name="Nusbaum C."/>
            <person name="Birren B."/>
        </authorList>
    </citation>
    <scope>NUCLEOTIDE SEQUENCE [LARGE SCALE GENOMIC DNA]</scope>
    <source>
        <strain evidence="2">CBS 288.86</strain>
    </source>
</reference>
<name>A0A022WAF8_TRIRU</name>
<proteinExistence type="predicted"/>
<evidence type="ECO:0000313" key="2">
    <source>
        <dbReference type="EMBL" id="EZF55309.1"/>
    </source>
</evidence>
<sequence>MYYFLFPRGPPFFTPPHARTFSLVTNNGYRKQNGRKEAKTTARDGSASGGWEETKGRNDVHREQKYGEFQSRLRRRKGVFQYENNLTASPSAQSPWDRRVRSTSYEA</sequence>
<feature type="compositionally biased region" description="Basic and acidic residues" evidence="1">
    <location>
        <begin position="52"/>
        <end position="66"/>
    </location>
</feature>
<dbReference type="EMBL" id="KK207754">
    <property type="protein sequence ID" value="EZF55309.1"/>
    <property type="molecule type" value="Genomic_DNA"/>
</dbReference>